<sequence>MDPRYGDANAPFFIRRLSMSVFQMPIRRATEAFVASMTQYFKRLPNVIGFLLSIFFPAAAKKS</sequence>
<feature type="transmembrane region" description="Helical" evidence="1">
    <location>
        <begin position="43"/>
        <end position="60"/>
    </location>
</feature>
<reference evidence="2 3" key="1">
    <citation type="submission" date="2018-08" db="EMBL/GenBank/DDBJ databases">
        <title>Recombination of ecologically and evolutionarily significant loci maintains genetic cohesion in the Pseudomonas syringae species complex.</title>
        <authorList>
            <person name="Dillon M."/>
            <person name="Thakur S."/>
            <person name="Almeida R.N.D."/>
            <person name="Weir B.S."/>
            <person name="Guttman D.S."/>
        </authorList>
    </citation>
    <scope>NUCLEOTIDE SEQUENCE [LARGE SCALE GENOMIC DNA]</scope>
    <source>
        <strain evidence="2 3">ICMP 19198</strain>
    </source>
</reference>
<keyword evidence="1" id="KW-0472">Membrane</keyword>
<keyword evidence="1" id="KW-0812">Transmembrane</keyword>
<dbReference type="EMBL" id="RBRZ01000110">
    <property type="protein sequence ID" value="RMR53816.1"/>
    <property type="molecule type" value="Genomic_DNA"/>
</dbReference>
<evidence type="ECO:0000313" key="3">
    <source>
        <dbReference type="Proteomes" id="UP000281806"/>
    </source>
</evidence>
<evidence type="ECO:0000256" key="1">
    <source>
        <dbReference type="SAM" id="Phobius"/>
    </source>
</evidence>
<accession>A0A7Z6UGY0</accession>
<name>A0A7Z6UGY0_PSESF</name>
<gene>
    <name evidence="2" type="ORF">ALP83_03809</name>
</gene>
<organism evidence="2 3">
    <name type="scientific">Pseudomonas syringae pv. actinidiae</name>
    <dbReference type="NCBI Taxonomy" id="103796"/>
    <lineage>
        <taxon>Bacteria</taxon>
        <taxon>Pseudomonadati</taxon>
        <taxon>Pseudomonadota</taxon>
        <taxon>Gammaproteobacteria</taxon>
        <taxon>Pseudomonadales</taxon>
        <taxon>Pseudomonadaceae</taxon>
        <taxon>Pseudomonas</taxon>
        <taxon>Pseudomonas syringae</taxon>
    </lineage>
</organism>
<keyword evidence="1" id="KW-1133">Transmembrane helix</keyword>
<proteinExistence type="predicted"/>
<protein>
    <submittedName>
        <fullName evidence="2">Uncharacterized protein</fullName>
    </submittedName>
</protein>
<dbReference type="AlphaFoldDB" id="A0A7Z6UGY0"/>
<evidence type="ECO:0000313" key="2">
    <source>
        <dbReference type="EMBL" id="RMR53816.1"/>
    </source>
</evidence>
<dbReference type="Proteomes" id="UP000281806">
    <property type="component" value="Unassembled WGS sequence"/>
</dbReference>
<comment type="caution">
    <text evidence="2">The sequence shown here is derived from an EMBL/GenBank/DDBJ whole genome shotgun (WGS) entry which is preliminary data.</text>
</comment>